<proteinExistence type="predicted"/>
<evidence type="ECO:0000256" key="1">
    <source>
        <dbReference type="ARBA" id="ARBA00022441"/>
    </source>
</evidence>
<reference evidence="4" key="1">
    <citation type="submission" date="2025-08" db="UniProtKB">
        <authorList>
            <consortium name="Ensembl"/>
        </authorList>
    </citation>
    <scope>IDENTIFICATION</scope>
</reference>
<dbReference type="Gene3D" id="2.120.10.80">
    <property type="entry name" value="Kelch-type beta propeller"/>
    <property type="match status" value="1"/>
</dbReference>
<evidence type="ECO:0000259" key="3">
    <source>
        <dbReference type="PROSITE" id="PS50097"/>
    </source>
</evidence>
<keyword evidence="1" id="KW-0880">Kelch repeat</keyword>
<dbReference type="Proteomes" id="UP000261540">
    <property type="component" value="Unplaced"/>
</dbReference>
<dbReference type="InterPro" id="IPR015915">
    <property type="entry name" value="Kelch-typ_b-propeller"/>
</dbReference>
<evidence type="ECO:0000256" key="2">
    <source>
        <dbReference type="ARBA" id="ARBA00022737"/>
    </source>
</evidence>
<dbReference type="InterPro" id="IPR006652">
    <property type="entry name" value="Kelch_1"/>
</dbReference>
<sequence>MVEPSSCFELGSETRQPDCGPGKRLRETALKVRVEESVFLVDRALLLQHCEYFRALFRSGMRECSQEEIHLKGLSARGFLVMLSVLRGEQPMLDADEIVDAAECAGFLQVEFLARHLVNIINSDNCLLICQVGANYGIADLLHSGALFLRDSYRDLEGAASCLPKELLEYVESLTPSTYVTVGAHSPSVELLQDFVRTVCYLDEDEKDWKVLTDLPNEASTTMAGLTVLDNRLYIVGGVRDITNQVVDSCFCYDASADTWSTFASPHQPRYNLTLVGHDGHLYAIGGEYNRTVMSSVEMYDVSTSTWSQASPFPHPVSNAPSAKAMSRIFICSWKPKGATDIHEYLPGEDRWTLLTTLVRHQSYGHCMVAHRDNLYVMRNGPSDDFLRCAIDRFNLTTGQWTAMPGHYGNSKGSLFTAVVRGDSVFTFNRKMTLEYAIEDDAWKPKRQMRGFPRIGSFWTFLLRLPKPENQLVRKNNNYQRFKNQSRPHPSSSLHCAL</sequence>
<accession>A0A3B3TB36</accession>
<dbReference type="PANTHER" id="PTHR46375">
    <property type="entry name" value="KELCH REPEAT AND BTB DOMAIN-CONTAINING PROTEIN 13-RELATED"/>
    <property type="match status" value="1"/>
</dbReference>
<organism evidence="4 5">
    <name type="scientific">Paramormyrops kingsleyae</name>
    <dbReference type="NCBI Taxonomy" id="1676925"/>
    <lineage>
        <taxon>Eukaryota</taxon>
        <taxon>Metazoa</taxon>
        <taxon>Chordata</taxon>
        <taxon>Craniata</taxon>
        <taxon>Vertebrata</taxon>
        <taxon>Euteleostomi</taxon>
        <taxon>Actinopterygii</taxon>
        <taxon>Neopterygii</taxon>
        <taxon>Teleostei</taxon>
        <taxon>Osteoglossocephala</taxon>
        <taxon>Osteoglossomorpha</taxon>
        <taxon>Osteoglossiformes</taxon>
        <taxon>Mormyridae</taxon>
        <taxon>Paramormyrops</taxon>
    </lineage>
</organism>
<dbReference type="STRING" id="1676925.ENSPKIP00000039638"/>
<dbReference type="InterPro" id="IPR052392">
    <property type="entry name" value="Kelch-BTB_domain-containing"/>
</dbReference>
<dbReference type="InterPro" id="IPR011333">
    <property type="entry name" value="SKP1/BTB/POZ_sf"/>
</dbReference>
<dbReference type="SMART" id="SM00612">
    <property type="entry name" value="Kelch"/>
    <property type="match status" value="2"/>
</dbReference>
<dbReference type="SUPFAM" id="SSF117281">
    <property type="entry name" value="Kelch motif"/>
    <property type="match status" value="1"/>
</dbReference>
<dbReference type="Gene3D" id="3.30.710.10">
    <property type="entry name" value="Potassium Channel Kv1.1, Chain A"/>
    <property type="match status" value="1"/>
</dbReference>
<dbReference type="SMART" id="SM00225">
    <property type="entry name" value="BTB"/>
    <property type="match status" value="1"/>
</dbReference>
<dbReference type="Pfam" id="PF00651">
    <property type="entry name" value="BTB"/>
    <property type="match status" value="1"/>
</dbReference>
<dbReference type="PROSITE" id="PS50097">
    <property type="entry name" value="BTB"/>
    <property type="match status" value="1"/>
</dbReference>
<dbReference type="Pfam" id="PF24681">
    <property type="entry name" value="Kelch_KLHDC2_KLHL20_DRC7"/>
    <property type="match status" value="1"/>
</dbReference>
<dbReference type="OrthoDB" id="45365at2759"/>
<feature type="domain" description="BTB" evidence="3">
    <location>
        <begin position="26"/>
        <end position="95"/>
    </location>
</feature>
<name>A0A3B3TB36_9TELE</name>
<dbReference type="SUPFAM" id="SSF54695">
    <property type="entry name" value="POZ domain"/>
    <property type="match status" value="1"/>
</dbReference>
<dbReference type="AlphaFoldDB" id="A0A3B3TB36"/>
<dbReference type="InterPro" id="IPR000210">
    <property type="entry name" value="BTB/POZ_dom"/>
</dbReference>
<dbReference type="PANTHER" id="PTHR46375:SF3">
    <property type="entry name" value="KELCH REPEAT AND BTB DOMAIN-CONTAINING PROTEIN 13"/>
    <property type="match status" value="1"/>
</dbReference>
<dbReference type="CDD" id="cd18486">
    <property type="entry name" value="BACK_KBTBD13"/>
    <property type="match status" value="1"/>
</dbReference>
<keyword evidence="5" id="KW-1185">Reference proteome</keyword>
<evidence type="ECO:0000313" key="4">
    <source>
        <dbReference type="Ensembl" id="ENSPKIP00000039638.1"/>
    </source>
</evidence>
<dbReference type="GeneTree" id="ENSGT00940000161629"/>
<protein>
    <submittedName>
        <fullName evidence="4">Kelch repeat and BTB domain containing 13</fullName>
    </submittedName>
</protein>
<reference evidence="4" key="2">
    <citation type="submission" date="2025-09" db="UniProtKB">
        <authorList>
            <consortium name="Ensembl"/>
        </authorList>
    </citation>
    <scope>IDENTIFICATION</scope>
</reference>
<keyword evidence="2" id="KW-0677">Repeat</keyword>
<evidence type="ECO:0000313" key="5">
    <source>
        <dbReference type="Proteomes" id="UP000261540"/>
    </source>
</evidence>
<dbReference type="Ensembl" id="ENSPKIT00000020648.1">
    <property type="protein sequence ID" value="ENSPKIP00000039638.1"/>
    <property type="gene ID" value="ENSPKIG00000016925.1"/>
</dbReference>